<dbReference type="AlphaFoldDB" id="A0A0S6YVV6"/>
<protein>
    <submittedName>
        <fullName evidence="1">Uncharacterized protein</fullName>
    </submittedName>
</protein>
<proteinExistence type="predicted"/>
<dbReference type="HOGENOM" id="CLU_2302688_0_0_6"/>
<gene>
    <name evidence="1" type="ORF">MBSD_0009</name>
</gene>
<dbReference type="EMBL" id="DF952378">
    <property type="protein sequence ID" value="GAN43506.1"/>
    <property type="molecule type" value="Genomic_DNA"/>
</dbReference>
<sequence length="100" mass="10590">MIAQQPARGGQRRQRGAGVDGVRAAGMAVGVQRHDPLAVAGLDGGEVGARIEAEAAVGLQEFESVVHGAASTVSDSHCMLYVKHHVPILRKRSQNWKRLG</sequence>
<name>A0A0S6YVV6_9GAMM</name>
<reference evidence="1" key="1">
    <citation type="submission" date="2015-03" db="EMBL/GenBank/DDBJ databases">
        <title>Draft genome sequence of Mizugakiibacter sediminis skMP5.</title>
        <authorList>
            <person name="Watanabe T."/>
            <person name="Kojima H."/>
            <person name="Fukui M."/>
        </authorList>
    </citation>
    <scope>NUCLEOTIDE SEQUENCE</scope>
    <source>
        <strain evidence="1">SkMP5</strain>
    </source>
</reference>
<accession>A0A0S6YVV6</accession>
<evidence type="ECO:0000313" key="1">
    <source>
        <dbReference type="EMBL" id="GAN43506.1"/>
    </source>
</evidence>
<organism evidence="1">
    <name type="scientific">Mizugakiibacter sediminis</name>
    <dbReference type="NCBI Taxonomy" id="1475481"/>
    <lineage>
        <taxon>Bacteria</taxon>
        <taxon>Pseudomonadati</taxon>
        <taxon>Pseudomonadota</taxon>
        <taxon>Gammaproteobacteria</taxon>
        <taxon>Lysobacterales</taxon>
        <taxon>Rhodanobacteraceae</taxon>
        <taxon>Mizugakiibacter</taxon>
    </lineage>
</organism>